<keyword evidence="9" id="KW-1185">Reference proteome</keyword>
<evidence type="ECO:0000313" key="9">
    <source>
        <dbReference type="Proteomes" id="UP000694545"/>
    </source>
</evidence>
<dbReference type="PANTHER" id="PTHR11639">
    <property type="entry name" value="S100 CALCIUM-BINDING PROTEIN"/>
    <property type="match status" value="1"/>
</dbReference>
<dbReference type="InterPro" id="IPR011992">
    <property type="entry name" value="EF-hand-dom_pair"/>
</dbReference>
<dbReference type="Gene3D" id="1.10.238.10">
    <property type="entry name" value="EF-hand"/>
    <property type="match status" value="1"/>
</dbReference>
<feature type="region of interest" description="Disordered" evidence="6">
    <location>
        <begin position="54"/>
        <end position="84"/>
    </location>
</feature>
<proteinExistence type="inferred from homology"/>
<evidence type="ECO:0000256" key="1">
    <source>
        <dbReference type="ARBA" id="ARBA00007323"/>
    </source>
</evidence>
<protein>
    <recommendedName>
        <fullName evidence="2">Protein S100-A10</fullName>
    </recommendedName>
    <alternativeName>
        <fullName evidence="4">Calpactin I light chain</fullName>
    </alternativeName>
    <alternativeName>
        <fullName evidence="5">Calpactin-1 light chain</fullName>
    </alternativeName>
    <alternativeName>
        <fullName evidence="3">S100 calcium-binding protein A10</fullName>
    </alternativeName>
</protein>
<reference evidence="8" key="1">
    <citation type="submission" date="2025-08" db="UniProtKB">
        <authorList>
            <consortium name="Ensembl"/>
        </authorList>
    </citation>
    <scope>IDENTIFICATION</scope>
</reference>
<dbReference type="Ensembl" id="ENSVKKT00000009914.1">
    <property type="protein sequence ID" value="ENSVKKP00000009673.1"/>
    <property type="gene ID" value="ENSVKKG00000006824.1"/>
</dbReference>
<name>A0A8D2JCL7_VARKO</name>
<dbReference type="SMART" id="SM01394">
    <property type="entry name" value="S_100"/>
    <property type="match status" value="1"/>
</dbReference>
<dbReference type="SUPFAM" id="SSF47473">
    <property type="entry name" value="EF-hand"/>
    <property type="match status" value="1"/>
</dbReference>
<reference evidence="8" key="2">
    <citation type="submission" date="2025-09" db="UniProtKB">
        <authorList>
            <consortium name="Ensembl"/>
        </authorList>
    </citation>
    <scope>IDENTIFICATION</scope>
</reference>
<evidence type="ECO:0000256" key="2">
    <source>
        <dbReference type="ARBA" id="ARBA00018065"/>
    </source>
</evidence>
<feature type="domain" description="S100/CaBP-9k-type calcium binding subdomain" evidence="7">
    <location>
        <begin position="155"/>
        <end position="194"/>
    </location>
</feature>
<evidence type="ECO:0000259" key="7">
    <source>
        <dbReference type="SMART" id="SM01394"/>
    </source>
</evidence>
<accession>A0A8D2JCL7</accession>
<sequence>FALGREGSAIPATCSAVRPAGELARRRLGPGGALPSGIGARPLWRGLAGPWRNFGGAERRGEGKKRPRGAWLGGDGRTHGSSEGRLFAGSSPKEGLLVRQSCFSAPSSPAQQPNPAGQHRSRLAAVAPGSSLLLCKARFGVDKVHQTVRKMPSQLEHAMETVMFTFHKFAGDKNYLTKEDLRQLMEKEVPGYMENQKDPMAIERIMKNLEECRDGKINFEGYLSLFAGLTNGCNEYYVRKMKPTGKKY</sequence>
<evidence type="ECO:0000256" key="6">
    <source>
        <dbReference type="SAM" id="MobiDB-lite"/>
    </source>
</evidence>
<dbReference type="GO" id="GO:0005737">
    <property type="term" value="C:cytoplasm"/>
    <property type="evidence" value="ECO:0007669"/>
    <property type="project" value="TreeGrafter"/>
</dbReference>
<dbReference type="InterPro" id="IPR013787">
    <property type="entry name" value="S100_Ca-bd_sub"/>
</dbReference>
<dbReference type="PANTHER" id="PTHR11639:SF74">
    <property type="entry name" value="PROTEIN S100-A10"/>
    <property type="match status" value="1"/>
</dbReference>
<evidence type="ECO:0000256" key="3">
    <source>
        <dbReference type="ARBA" id="ARBA00032653"/>
    </source>
</evidence>
<evidence type="ECO:0000256" key="4">
    <source>
        <dbReference type="ARBA" id="ARBA00033060"/>
    </source>
</evidence>
<dbReference type="AlphaFoldDB" id="A0A8D2JCL7"/>
<dbReference type="GO" id="GO:0048306">
    <property type="term" value="F:calcium-dependent protein binding"/>
    <property type="evidence" value="ECO:0007669"/>
    <property type="project" value="TreeGrafter"/>
</dbReference>
<dbReference type="Pfam" id="PF01023">
    <property type="entry name" value="S_100"/>
    <property type="match status" value="1"/>
</dbReference>
<dbReference type="GO" id="GO:0005509">
    <property type="term" value="F:calcium ion binding"/>
    <property type="evidence" value="ECO:0007669"/>
    <property type="project" value="TreeGrafter"/>
</dbReference>
<dbReference type="Proteomes" id="UP000694545">
    <property type="component" value="Unplaced"/>
</dbReference>
<evidence type="ECO:0000256" key="5">
    <source>
        <dbReference type="ARBA" id="ARBA00033448"/>
    </source>
</evidence>
<comment type="similarity">
    <text evidence="1">Belongs to the S-100 family.</text>
</comment>
<dbReference type="GO" id="GO:0005615">
    <property type="term" value="C:extracellular space"/>
    <property type="evidence" value="ECO:0007669"/>
    <property type="project" value="TreeGrafter"/>
</dbReference>
<organism evidence="8 9">
    <name type="scientific">Varanus komodoensis</name>
    <name type="common">Komodo dragon</name>
    <dbReference type="NCBI Taxonomy" id="61221"/>
    <lineage>
        <taxon>Eukaryota</taxon>
        <taxon>Metazoa</taxon>
        <taxon>Chordata</taxon>
        <taxon>Craniata</taxon>
        <taxon>Vertebrata</taxon>
        <taxon>Euteleostomi</taxon>
        <taxon>Lepidosauria</taxon>
        <taxon>Squamata</taxon>
        <taxon>Bifurcata</taxon>
        <taxon>Unidentata</taxon>
        <taxon>Episquamata</taxon>
        <taxon>Toxicofera</taxon>
        <taxon>Anguimorpha</taxon>
        <taxon>Paleoanguimorpha</taxon>
        <taxon>Varanoidea</taxon>
        <taxon>Varanidae</taxon>
        <taxon>Varanus</taxon>
    </lineage>
</organism>
<evidence type="ECO:0000313" key="8">
    <source>
        <dbReference type="Ensembl" id="ENSVKKP00000009673.1"/>
    </source>
</evidence>